<organism evidence="2 3">
    <name type="scientific">Mycoplasma haemocanis (strain Illinois)</name>
    <dbReference type="NCBI Taxonomy" id="1111676"/>
    <lineage>
        <taxon>Bacteria</taxon>
        <taxon>Bacillati</taxon>
        <taxon>Mycoplasmatota</taxon>
        <taxon>Mollicutes</taxon>
        <taxon>Mycoplasmataceae</taxon>
        <taxon>Mycoplasma</taxon>
    </lineage>
</organism>
<gene>
    <name evidence="2" type="ordered locus">MHC_00755</name>
</gene>
<accession>H6N5Q7</accession>
<dbReference type="OrthoDB" id="9826906at2"/>
<dbReference type="AlphaFoldDB" id="H6N5Q7"/>
<protein>
    <submittedName>
        <fullName evidence="2">Uncharacterized protein</fullName>
    </submittedName>
</protein>
<feature type="transmembrane region" description="Helical" evidence="1">
    <location>
        <begin position="6"/>
        <end position="26"/>
    </location>
</feature>
<dbReference type="STRING" id="1111676.MHC_00755"/>
<evidence type="ECO:0000313" key="2">
    <source>
        <dbReference type="EMBL" id="AEW45017.1"/>
    </source>
</evidence>
<keyword evidence="1" id="KW-0472">Membrane</keyword>
<evidence type="ECO:0000313" key="3">
    <source>
        <dbReference type="Proteomes" id="UP000009135"/>
    </source>
</evidence>
<sequence length="196" mass="22431">MTASVKLISIASVTTGAVGTAGVIYFKPKQANVTIRQELEKLGKTILRKAEDSRWEIQEYIYKEVISKTPSFKIDDKGVLTKNELSQWCLESLNKPYSLDLYNKVKAFCLAPSAKDKLSKNNKTVATSLTQQVENYKKYTQNDDLKIPEQEMENKKQDTLTEGDLKKWCNSHLGMELYDGDDKNYKRVEKWCTNTV</sequence>
<keyword evidence="1" id="KW-0812">Transmembrane</keyword>
<dbReference type="HOGENOM" id="CLU_1407423_0_0_14"/>
<name>H6N5Q7_MYCHN</name>
<dbReference type="Proteomes" id="UP000009135">
    <property type="component" value="Chromosome"/>
</dbReference>
<keyword evidence="3" id="KW-1185">Reference proteome</keyword>
<proteinExistence type="predicted"/>
<evidence type="ECO:0000256" key="1">
    <source>
        <dbReference type="SAM" id="Phobius"/>
    </source>
</evidence>
<keyword evidence="1" id="KW-1133">Transmembrane helix</keyword>
<reference evidence="2 3" key="1">
    <citation type="journal article" date="2012" name="J. Bacteriol.">
        <title>Complete genome sequence of Mycoplasma haemocanis strain Illinois.</title>
        <authorList>
            <person name="do Nascimento N.C."/>
            <person name="Guimaraes A.M."/>
            <person name="Santos A.P."/>
            <person name="Sanmiguel P.J."/>
            <person name="Messick J.B."/>
        </authorList>
    </citation>
    <scope>NUCLEOTIDE SEQUENCE [LARGE SCALE GENOMIC DNA]</scope>
    <source>
        <strain evidence="2 3">Illinois</strain>
    </source>
</reference>
<dbReference type="EMBL" id="CP003199">
    <property type="protein sequence ID" value="AEW45017.1"/>
    <property type="molecule type" value="Genomic_DNA"/>
</dbReference>
<dbReference type="KEGG" id="mhe:MHC_00755"/>